<dbReference type="AlphaFoldDB" id="A0AAE1LMH5"/>
<accession>A0AAE1LMH5</accession>
<dbReference type="Proteomes" id="UP001219518">
    <property type="component" value="Unassembled WGS sequence"/>
</dbReference>
<keyword evidence="2" id="KW-1185">Reference proteome</keyword>
<dbReference type="EMBL" id="JAHWGI010001147">
    <property type="protein sequence ID" value="KAK3923482.1"/>
    <property type="molecule type" value="Genomic_DNA"/>
</dbReference>
<organism evidence="1 2">
    <name type="scientific">Frankliniella fusca</name>
    <dbReference type="NCBI Taxonomy" id="407009"/>
    <lineage>
        <taxon>Eukaryota</taxon>
        <taxon>Metazoa</taxon>
        <taxon>Ecdysozoa</taxon>
        <taxon>Arthropoda</taxon>
        <taxon>Hexapoda</taxon>
        <taxon>Insecta</taxon>
        <taxon>Pterygota</taxon>
        <taxon>Neoptera</taxon>
        <taxon>Paraneoptera</taxon>
        <taxon>Thysanoptera</taxon>
        <taxon>Terebrantia</taxon>
        <taxon>Thripoidea</taxon>
        <taxon>Thripidae</taxon>
        <taxon>Frankliniella</taxon>
    </lineage>
</organism>
<gene>
    <name evidence="1" type="ORF">KUF71_001890</name>
</gene>
<name>A0AAE1LMH5_9NEOP</name>
<comment type="caution">
    <text evidence="1">The sequence shown here is derived from an EMBL/GenBank/DDBJ whole genome shotgun (WGS) entry which is preliminary data.</text>
</comment>
<proteinExistence type="predicted"/>
<reference evidence="1" key="1">
    <citation type="submission" date="2021-07" db="EMBL/GenBank/DDBJ databases">
        <authorList>
            <person name="Catto M.A."/>
            <person name="Jacobson A."/>
            <person name="Kennedy G."/>
            <person name="Labadie P."/>
            <person name="Hunt B.G."/>
            <person name="Srinivasan R."/>
        </authorList>
    </citation>
    <scope>NUCLEOTIDE SEQUENCE</scope>
    <source>
        <strain evidence="1">PL_HMW_Pooled</strain>
        <tissue evidence="1">Head</tissue>
    </source>
</reference>
<protein>
    <submittedName>
        <fullName evidence="1">Replicase polyprotein 1ab</fullName>
    </submittedName>
</protein>
<reference evidence="1" key="2">
    <citation type="journal article" date="2023" name="BMC Genomics">
        <title>Pest status, molecular evolution, and epigenetic factors derived from the genome assembly of Frankliniella fusca, a thysanopteran phytovirus vector.</title>
        <authorList>
            <person name="Catto M.A."/>
            <person name="Labadie P.E."/>
            <person name="Jacobson A.L."/>
            <person name="Kennedy G.G."/>
            <person name="Srinivasan R."/>
            <person name="Hunt B.G."/>
        </authorList>
    </citation>
    <scope>NUCLEOTIDE SEQUENCE</scope>
    <source>
        <strain evidence="1">PL_HMW_Pooled</strain>
    </source>
</reference>
<sequence length="96" mass="10785">MTEIIQVFVRENRPYCETHLELLSLQRKTQKKLPRFSSSDTGELITTGNLLITSAVSGSGRAQTLRCCKFDEGISSNSTLPDRRTHSPHLQNIVIL</sequence>
<evidence type="ECO:0000313" key="1">
    <source>
        <dbReference type="EMBL" id="KAK3923482.1"/>
    </source>
</evidence>
<evidence type="ECO:0000313" key="2">
    <source>
        <dbReference type="Proteomes" id="UP001219518"/>
    </source>
</evidence>